<name>A0ABD3UBT4_SINWO</name>
<feature type="transmembrane region" description="Helical" evidence="3">
    <location>
        <begin position="487"/>
        <end position="507"/>
    </location>
</feature>
<evidence type="ECO:0000256" key="3">
    <source>
        <dbReference type="SAM" id="Phobius"/>
    </source>
</evidence>
<accession>A0ABD3UBT4</accession>
<dbReference type="SUPFAM" id="SSF103473">
    <property type="entry name" value="MFS general substrate transporter"/>
    <property type="match status" value="1"/>
</dbReference>
<gene>
    <name evidence="5" type="ORF">ACJMK2_017877</name>
</gene>
<dbReference type="GO" id="GO:0016020">
    <property type="term" value="C:membrane"/>
    <property type="evidence" value="ECO:0007669"/>
    <property type="project" value="UniProtKB-SubCell"/>
</dbReference>
<dbReference type="Proteomes" id="UP001634394">
    <property type="component" value="Unassembled WGS sequence"/>
</dbReference>
<dbReference type="Gene3D" id="1.20.1250.20">
    <property type="entry name" value="MFS general substrate transporter like domains"/>
    <property type="match status" value="2"/>
</dbReference>
<evidence type="ECO:0000256" key="2">
    <source>
        <dbReference type="SAM" id="MobiDB-lite"/>
    </source>
</evidence>
<dbReference type="InterPro" id="IPR020846">
    <property type="entry name" value="MFS_dom"/>
</dbReference>
<comment type="caution">
    <text evidence="5">The sequence shown here is derived from an EMBL/GenBank/DDBJ whole genome shotgun (WGS) entry which is preliminary data.</text>
</comment>
<evidence type="ECO:0000313" key="5">
    <source>
        <dbReference type="EMBL" id="KAL3846936.1"/>
    </source>
</evidence>
<evidence type="ECO:0000259" key="4">
    <source>
        <dbReference type="PROSITE" id="PS50850"/>
    </source>
</evidence>
<dbReference type="AlphaFoldDB" id="A0ABD3UBT4"/>
<feature type="transmembrane region" description="Helical" evidence="3">
    <location>
        <begin position="455"/>
        <end position="475"/>
    </location>
</feature>
<protein>
    <recommendedName>
        <fullName evidence="4">Major facilitator superfamily (MFS) profile domain-containing protein</fullName>
    </recommendedName>
</protein>
<dbReference type="Pfam" id="PF07690">
    <property type="entry name" value="MFS_1"/>
    <property type="match status" value="2"/>
</dbReference>
<reference evidence="5 6" key="1">
    <citation type="submission" date="2024-11" db="EMBL/GenBank/DDBJ databases">
        <title>Chromosome-level genome assembly of the freshwater bivalve Anodonta woodiana.</title>
        <authorList>
            <person name="Chen X."/>
        </authorList>
    </citation>
    <scope>NUCLEOTIDE SEQUENCE [LARGE SCALE GENOMIC DNA]</scope>
    <source>
        <strain evidence="5">MN2024</strain>
        <tissue evidence="5">Gills</tissue>
    </source>
</reference>
<feature type="transmembrane region" description="Helical" evidence="3">
    <location>
        <begin position="421"/>
        <end position="443"/>
    </location>
</feature>
<dbReference type="PANTHER" id="PTHR11360:SF306">
    <property type="entry name" value="RE01051P"/>
    <property type="match status" value="1"/>
</dbReference>
<proteinExistence type="predicted"/>
<feature type="transmembrane region" description="Helical" evidence="3">
    <location>
        <begin position="151"/>
        <end position="170"/>
    </location>
</feature>
<sequence>MENDQDDSEAKMLKNGNSSPQGDEIFIEDMSNKKDNIPVINKIPIDKGWAWMILLGALVYLTFVIGALKNSGIYFIQWQERFNATSSMTSLIISVQGGVYSVSSLLVTRIGLKFASCRVLIAIGTVLCSISYIIMALATNIVTVIVTQGTLTGFGFACLTPPILVILNQYFEKRRGLANSVAFGGASLGGLIFAPLITMSFEYYGFKGTHLLVAANILHGFIAAALFRPPEFYTCSRSKGGKMSQKSYGDTNIVSKMEGQRLIFMRTLSDANNEKNDKLNMKQATKCMDVIKYKNISRSLSQPEPSEHFNETIKTRDRSNTSDIYSPDYTRFHQGGYKRALSETKKAGSVLDILAESMSKLDVAVFPSIEFLPGSAVFAKSNSPDNASSKSEIVESRHSLYHFVCGTIGTIFDFEMLRNPVAIILFIFSFILSSGFGLVQILLPPTARESGINEQEIAILMMIYSFLDLVFRTAIGFVSDKKFLRRSTIISIAAVFLGITFNFMYFVKSFEAFIVISCVAGVISGTYVSLFSVNIVDYLGIEQHSSGLGFTILCHGASMALFMTLSGSIRDATGSYVSTFHLVSALLLTGACVGIVLPIVDNRRKAKQKTSKKENF</sequence>
<feature type="transmembrane region" description="Helical" evidence="3">
    <location>
        <begin position="49"/>
        <end position="68"/>
    </location>
</feature>
<keyword evidence="3" id="KW-0472">Membrane</keyword>
<feature type="transmembrane region" description="Helical" evidence="3">
    <location>
        <begin position="513"/>
        <end position="536"/>
    </location>
</feature>
<evidence type="ECO:0000256" key="1">
    <source>
        <dbReference type="ARBA" id="ARBA00004141"/>
    </source>
</evidence>
<feature type="transmembrane region" description="Helical" evidence="3">
    <location>
        <begin position="209"/>
        <end position="227"/>
    </location>
</feature>
<feature type="transmembrane region" description="Helical" evidence="3">
    <location>
        <begin position="119"/>
        <end position="145"/>
    </location>
</feature>
<feature type="domain" description="Major facilitator superfamily (MFS) profile" evidence="4">
    <location>
        <begin position="421"/>
        <end position="616"/>
    </location>
</feature>
<feature type="transmembrane region" description="Helical" evidence="3">
    <location>
        <begin position="177"/>
        <end position="197"/>
    </location>
</feature>
<dbReference type="PANTHER" id="PTHR11360">
    <property type="entry name" value="MONOCARBOXYLATE TRANSPORTER"/>
    <property type="match status" value="1"/>
</dbReference>
<evidence type="ECO:0000313" key="6">
    <source>
        <dbReference type="Proteomes" id="UP001634394"/>
    </source>
</evidence>
<dbReference type="InterPro" id="IPR011701">
    <property type="entry name" value="MFS"/>
</dbReference>
<keyword evidence="3" id="KW-1133">Transmembrane helix</keyword>
<feature type="region of interest" description="Disordered" evidence="2">
    <location>
        <begin position="1"/>
        <end position="24"/>
    </location>
</feature>
<organism evidence="5 6">
    <name type="scientific">Sinanodonta woodiana</name>
    <name type="common">Chinese pond mussel</name>
    <name type="synonym">Anodonta woodiana</name>
    <dbReference type="NCBI Taxonomy" id="1069815"/>
    <lineage>
        <taxon>Eukaryota</taxon>
        <taxon>Metazoa</taxon>
        <taxon>Spiralia</taxon>
        <taxon>Lophotrochozoa</taxon>
        <taxon>Mollusca</taxon>
        <taxon>Bivalvia</taxon>
        <taxon>Autobranchia</taxon>
        <taxon>Heteroconchia</taxon>
        <taxon>Palaeoheterodonta</taxon>
        <taxon>Unionida</taxon>
        <taxon>Unionoidea</taxon>
        <taxon>Unionidae</taxon>
        <taxon>Unioninae</taxon>
        <taxon>Sinanodonta</taxon>
    </lineage>
</organism>
<feature type="transmembrane region" description="Helical" evidence="3">
    <location>
        <begin position="548"/>
        <end position="569"/>
    </location>
</feature>
<keyword evidence="3" id="KW-0812">Transmembrane</keyword>
<dbReference type="InterPro" id="IPR036259">
    <property type="entry name" value="MFS_trans_sf"/>
</dbReference>
<dbReference type="PROSITE" id="PS50850">
    <property type="entry name" value="MFS"/>
    <property type="match status" value="1"/>
</dbReference>
<dbReference type="EMBL" id="JBJQND010000016">
    <property type="protein sequence ID" value="KAL3846936.1"/>
    <property type="molecule type" value="Genomic_DNA"/>
</dbReference>
<keyword evidence="6" id="KW-1185">Reference proteome</keyword>
<feature type="transmembrane region" description="Helical" evidence="3">
    <location>
        <begin position="88"/>
        <end position="107"/>
    </location>
</feature>
<feature type="transmembrane region" description="Helical" evidence="3">
    <location>
        <begin position="581"/>
        <end position="600"/>
    </location>
</feature>
<dbReference type="InterPro" id="IPR050327">
    <property type="entry name" value="Proton-linked_MCT"/>
</dbReference>
<comment type="subcellular location">
    <subcellularLocation>
        <location evidence="1">Membrane</location>
        <topology evidence="1">Multi-pass membrane protein</topology>
    </subcellularLocation>
</comment>